<organism evidence="2 3">
    <name type="scientific">Paratrimastix pyriformis</name>
    <dbReference type="NCBI Taxonomy" id="342808"/>
    <lineage>
        <taxon>Eukaryota</taxon>
        <taxon>Metamonada</taxon>
        <taxon>Preaxostyla</taxon>
        <taxon>Paratrimastigidae</taxon>
        <taxon>Paratrimastix</taxon>
    </lineage>
</organism>
<comment type="caution">
    <text evidence="2">The sequence shown here is derived from an EMBL/GenBank/DDBJ whole genome shotgun (WGS) entry which is preliminary data.</text>
</comment>
<keyword evidence="1" id="KW-0732">Signal</keyword>
<dbReference type="SUPFAM" id="SSF50475">
    <property type="entry name" value="FMN-binding split barrel"/>
    <property type="match status" value="1"/>
</dbReference>
<accession>A0ABQ8UIB0</accession>
<dbReference type="InterPro" id="IPR012349">
    <property type="entry name" value="Split_barrel_FMN-bd"/>
</dbReference>
<gene>
    <name evidence="2" type="ORF">PAPYR_5743</name>
</gene>
<name>A0ABQ8UIB0_9EUKA</name>
<feature type="signal peptide" evidence="1">
    <location>
        <begin position="1"/>
        <end position="15"/>
    </location>
</feature>
<dbReference type="Proteomes" id="UP001141327">
    <property type="component" value="Unassembled WGS sequence"/>
</dbReference>
<sequence>MNPIIALIFFAVANAHLFNPFENPLELDDPHEMIDHLVAQHHIGILSTFDGEGGISSRPMWIRSMSEIKGDNATEEDAGILVMGTCDRTLKVTEVQDNQTVNLLVGHLGVLTRGWLEIKHHNPTPLCLSSCRQFVVVPPQGDVSIVRDRKLKRLAFDMATRVFFDSPEDPDYVLLVLDHPKELRIMEKRITIRPGVPERIRIHHR</sequence>
<dbReference type="EMBL" id="JAPMOS010000028">
    <property type="protein sequence ID" value="KAJ4458543.1"/>
    <property type="molecule type" value="Genomic_DNA"/>
</dbReference>
<feature type="chain" id="PRO_5046732783" description="Pyridoxamine 5'-phosphate oxidase putative domain-containing protein" evidence="1">
    <location>
        <begin position="16"/>
        <end position="205"/>
    </location>
</feature>
<evidence type="ECO:0000256" key="1">
    <source>
        <dbReference type="SAM" id="SignalP"/>
    </source>
</evidence>
<evidence type="ECO:0008006" key="4">
    <source>
        <dbReference type="Google" id="ProtNLM"/>
    </source>
</evidence>
<keyword evidence="3" id="KW-1185">Reference proteome</keyword>
<protein>
    <recommendedName>
        <fullName evidence="4">Pyridoxamine 5'-phosphate oxidase putative domain-containing protein</fullName>
    </recommendedName>
</protein>
<proteinExistence type="predicted"/>
<reference evidence="2" key="1">
    <citation type="journal article" date="2022" name="bioRxiv">
        <title>Genomics of Preaxostyla Flagellates Illuminates Evolutionary Transitions and the Path Towards Mitochondrial Loss.</title>
        <authorList>
            <person name="Novak L.V.F."/>
            <person name="Treitli S.C."/>
            <person name="Pyrih J."/>
            <person name="Halakuc P."/>
            <person name="Pipaliya S.V."/>
            <person name="Vacek V."/>
            <person name="Brzon O."/>
            <person name="Soukal P."/>
            <person name="Eme L."/>
            <person name="Dacks J.B."/>
            <person name="Karnkowska A."/>
            <person name="Elias M."/>
            <person name="Hampl V."/>
        </authorList>
    </citation>
    <scope>NUCLEOTIDE SEQUENCE</scope>
    <source>
        <strain evidence="2">RCP-MX</strain>
    </source>
</reference>
<evidence type="ECO:0000313" key="2">
    <source>
        <dbReference type="EMBL" id="KAJ4458543.1"/>
    </source>
</evidence>
<evidence type="ECO:0000313" key="3">
    <source>
        <dbReference type="Proteomes" id="UP001141327"/>
    </source>
</evidence>
<dbReference type="Gene3D" id="2.30.110.10">
    <property type="entry name" value="Electron Transport, Fmn-binding Protein, Chain A"/>
    <property type="match status" value="1"/>
</dbReference>